<dbReference type="PANTHER" id="PTHR43077:SF8">
    <property type="entry name" value="DOXORUBICIN RESISTANCE ABC TRANSPORTER PERMEASE PROTEIN DRRB"/>
    <property type="match status" value="1"/>
</dbReference>
<dbReference type="Gene3D" id="3.40.1710.10">
    <property type="entry name" value="abc type-2 transporter like domain"/>
    <property type="match status" value="1"/>
</dbReference>
<accession>A0ABV8DWM6</accession>
<feature type="transmembrane region" description="Helical" evidence="7">
    <location>
        <begin position="6"/>
        <end position="25"/>
    </location>
</feature>
<gene>
    <name evidence="9" type="ORF">ACFO0B_20320</name>
</gene>
<evidence type="ECO:0000256" key="4">
    <source>
        <dbReference type="ARBA" id="ARBA00022692"/>
    </source>
</evidence>
<comment type="similarity">
    <text evidence="2">Belongs to the ABC-2 integral membrane protein family.</text>
</comment>
<keyword evidence="3" id="KW-1003">Cell membrane</keyword>
<evidence type="ECO:0000313" key="10">
    <source>
        <dbReference type="Proteomes" id="UP001595696"/>
    </source>
</evidence>
<comment type="subcellular location">
    <subcellularLocation>
        <location evidence="1">Cell membrane</location>
        <topology evidence="1">Multi-pass membrane protein</topology>
    </subcellularLocation>
</comment>
<dbReference type="Pfam" id="PF12051">
    <property type="entry name" value="DUF3533"/>
    <property type="match status" value="1"/>
</dbReference>
<protein>
    <submittedName>
        <fullName evidence="9">YhgE/Pip domain-containing protein</fullName>
    </submittedName>
</protein>
<dbReference type="InterPro" id="IPR022703">
    <property type="entry name" value="DUF3533"/>
</dbReference>
<evidence type="ECO:0000256" key="5">
    <source>
        <dbReference type="ARBA" id="ARBA00022989"/>
    </source>
</evidence>
<organism evidence="9 10">
    <name type="scientific">Nocardia jiangsuensis</name>
    <dbReference type="NCBI Taxonomy" id="1691563"/>
    <lineage>
        <taxon>Bacteria</taxon>
        <taxon>Bacillati</taxon>
        <taxon>Actinomycetota</taxon>
        <taxon>Actinomycetes</taxon>
        <taxon>Mycobacteriales</taxon>
        <taxon>Nocardiaceae</taxon>
        <taxon>Nocardia</taxon>
    </lineage>
</organism>
<evidence type="ECO:0000259" key="8">
    <source>
        <dbReference type="Pfam" id="PF12051"/>
    </source>
</evidence>
<feature type="transmembrane region" description="Helical" evidence="7">
    <location>
        <begin position="265"/>
        <end position="285"/>
    </location>
</feature>
<proteinExistence type="inferred from homology"/>
<dbReference type="InterPro" id="IPR051328">
    <property type="entry name" value="T7SS_ABC-Transporter"/>
</dbReference>
<keyword evidence="4 7" id="KW-0812">Transmembrane</keyword>
<sequence>MTGAPVVVLTLLTALLGVMYLGYVADPEENLHDFPIALVNQDLGDVLDTGGGQQQVNFGRQVTDGIVAAIPTDKVELHVVGISEAERLLQTGQVYGAVVIPSDFSKSLGILGIGSVVPGDIQRPIVTVETNPRAGAYSTQVVLRIADEMLARVNEQVGRQLTDQVNTQLAASPPGAPATELSGAARVVLREPIDVLVQQYHPLPNGTGQGLTAFFYALLLLLAGVVGAMVIHTMVDAQLGFVPTEYGPWYVHYPPTPITRFRTVLLKWGVMAVAAAIVSGVFLLTSHLLDLPLSHGLALFLYSWLAIAAVGITGISMLAAIGSAGLLANLILFVVLGLPSSGGTVPIEATPPYFAWLATFEPMHQVFLAIRSILYFDASGPAGLTRGVWMTILGLAIGLVFGAVVTRFYDHRGLHRKNVLNRESATAG</sequence>
<evidence type="ECO:0000256" key="1">
    <source>
        <dbReference type="ARBA" id="ARBA00004651"/>
    </source>
</evidence>
<dbReference type="RefSeq" id="WP_378614568.1">
    <property type="nucleotide sequence ID" value="NZ_JBHSAX010000017.1"/>
</dbReference>
<reference evidence="10" key="1">
    <citation type="journal article" date="2019" name="Int. J. Syst. Evol. Microbiol.">
        <title>The Global Catalogue of Microorganisms (GCM) 10K type strain sequencing project: providing services to taxonomists for standard genome sequencing and annotation.</title>
        <authorList>
            <consortium name="The Broad Institute Genomics Platform"/>
            <consortium name="The Broad Institute Genome Sequencing Center for Infectious Disease"/>
            <person name="Wu L."/>
            <person name="Ma J."/>
        </authorList>
    </citation>
    <scope>NUCLEOTIDE SEQUENCE [LARGE SCALE GENOMIC DNA]</scope>
    <source>
        <strain evidence="10">CGMCC 4.7330</strain>
    </source>
</reference>
<evidence type="ECO:0000256" key="7">
    <source>
        <dbReference type="SAM" id="Phobius"/>
    </source>
</evidence>
<feature type="domain" description="DUF3533" evidence="8">
    <location>
        <begin position="7"/>
        <end position="382"/>
    </location>
</feature>
<dbReference type="EMBL" id="JBHSAX010000017">
    <property type="protein sequence ID" value="MFC3964338.1"/>
    <property type="molecule type" value="Genomic_DNA"/>
</dbReference>
<evidence type="ECO:0000313" key="9">
    <source>
        <dbReference type="EMBL" id="MFC3964338.1"/>
    </source>
</evidence>
<feature type="transmembrane region" description="Helical" evidence="7">
    <location>
        <begin position="327"/>
        <end position="347"/>
    </location>
</feature>
<name>A0ABV8DWM6_9NOCA</name>
<evidence type="ECO:0000256" key="6">
    <source>
        <dbReference type="ARBA" id="ARBA00023136"/>
    </source>
</evidence>
<dbReference type="PANTHER" id="PTHR43077">
    <property type="entry name" value="TRANSPORT PERMEASE YVFS-RELATED"/>
    <property type="match status" value="1"/>
</dbReference>
<dbReference type="Proteomes" id="UP001595696">
    <property type="component" value="Unassembled WGS sequence"/>
</dbReference>
<feature type="transmembrane region" description="Helical" evidence="7">
    <location>
        <begin position="213"/>
        <end position="235"/>
    </location>
</feature>
<evidence type="ECO:0000256" key="3">
    <source>
        <dbReference type="ARBA" id="ARBA00022475"/>
    </source>
</evidence>
<comment type="caution">
    <text evidence="9">The sequence shown here is derived from an EMBL/GenBank/DDBJ whole genome shotgun (WGS) entry which is preliminary data.</text>
</comment>
<keyword evidence="6 7" id="KW-0472">Membrane</keyword>
<keyword evidence="10" id="KW-1185">Reference proteome</keyword>
<feature type="transmembrane region" description="Helical" evidence="7">
    <location>
        <begin position="297"/>
        <end position="321"/>
    </location>
</feature>
<keyword evidence="5 7" id="KW-1133">Transmembrane helix</keyword>
<evidence type="ECO:0000256" key="2">
    <source>
        <dbReference type="ARBA" id="ARBA00007783"/>
    </source>
</evidence>
<feature type="transmembrane region" description="Helical" evidence="7">
    <location>
        <begin position="388"/>
        <end position="409"/>
    </location>
</feature>